<dbReference type="RefSeq" id="XP_022648730.1">
    <property type="nucleotide sequence ID" value="XM_022792995.1"/>
</dbReference>
<dbReference type="GO" id="GO:0003713">
    <property type="term" value="F:transcription coactivator activity"/>
    <property type="evidence" value="ECO:0007669"/>
    <property type="project" value="InterPro"/>
</dbReference>
<dbReference type="SUPFAM" id="SSF54447">
    <property type="entry name" value="ssDNA-binding transcriptional regulator domain"/>
    <property type="match status" value="1"/>
</dbReference>
<evidence type="ECO:0000313" key="10">
    <source>
        <dbReference type="Proteomes" id="UP000594260"/>
    </source>
</evidence>
<dbReference type="PANTHER" id="PTHR13215">
    <property type="entry name" value="RNA POLYMERASE II TRANSCRIPTIONAL COACTIVATOR"/>
    <property type="match status" value="1"/>
</dbReference>
<evidence type="ECO:0000256" key="2">
    <source>
        <dbReference type="ARBA" id="ARBA00009001"/>
    </source>
</evidence>
<dbReference type="OrthoDB" id="2505440at2759"/>
<dbReference type="InParanoid" id="A0A7M7J9K9"/>
<comment type="subcellular location">
    <subcellularLocation>
        <location evidence="1">Nucleus</location>
    </subcellularLocation>
</comment>
<evidence type="ECO:0000313" key="9">
    <source>
        <dbReference type="EnsemblMetazoa" id="XP_022648730"/>
    </source>
</evidence>
<dbReference type="EnsemblMetazoa" id="XM_022792995">
    <property type="protein sequence ID" value="XP_022648730"/>
    <property type="gene ID" value="LOC111245113"/>
</dbReference>
<keyword evidence="3" id="KW-0805">Transcription regulation</keyword>
<dbReference type="GO" id="GO:0003677">
    <property type="term" value="F:DNA binding"/>
    <property type="evidence" value="ECO:0007669"/>
    <property type="project" value="UniProtKB-KW"/>
</dbReference>
<dbReference type="EnsemblMetazoa" id="XM_022792996">
    <property type="protein sequence ID" value="XP_022648731"/>
    <property type="gene ID" value="LOC111245113"/>
</dbReference>
<feature type="domain" description="Transcriptional coactivator p15 (PC4) C-terminal" evidence="8">
    <location>
        <begin position="35"/>
        <end position="87"/>
    </location>
</feature>
<dbReference type="AlphaFoldDB" id="A0A7M7J9K9"/>
<accession>A0A7M7J9K9</accession>
<feature type="region of interest" description="Disordered" evidence="7">
    <location>
        <begin position="1"/>
        <end position="34"/>
    </location>
</feature>
<keyword evidence="5" id="KW-0804">Transcription</keyword>
<evidence type="ECO:0000256" key="4">
    <source>
        <dbReference type="ARBA" id="ARBA00023125"/>
    </source>
</evidence>
<dbReference type="Proteomes" id="UP000594260">
    <property type="component" value="Unplaced"/>
</dbReference>
<dbReference type="EnsemblMetazoa" id="XM_022792994">
    <property type="protein sequence ID" value="XP_022648729"/>
    <property type="gene ID" value="LOC111245113"/>
</dbReference>
<comment type="similarity">
    <text evidence="2">Belongs to the transcriptional coactivator PC4 family.</text>
</comment>
<dbReference type="RefSeq" id="XP_022648729.1">
    <property type="nucleotide sequence ID" value="XM_022792994.1"/>
</dbReference>
<evidence type="ECO:0000256" key="5">
    <source>
        <dbReference type="ARBA" id="ARBA00023163"/>
    </source>
</evidence>
<dbReference type="GeneID" id="111245113"/>
<dbReference type="CTD" id="34120"/>
<keyword evidence="10" id="KW-1185">Reference proteome</keyword>
<dbReference type="InterPro" id="IPR045125">
    <property type="entry name" value="Sub1/Tcp4-like"/>
</dbReference>
<feature type="compositionally biased region" description="Basic and acidic residues" evidence="7">
    <location>
        <begin position="1"/>
        <end position="20"/>
    </location>
</feature>
<dbReference type="KEGG" id="vde:111245113"/>
<evidence type="ECO:0000256" key="7">
    <source>
        <dbReference type="SAM" id="MobiDB-lite"/>
    </source>
</evidence>
<proteinExistence type="inferred from homology"/>
<evidence type="ECO:0000256" key="6">
    <source>
        <dbReference type="ARBA" id="ARBA00023242"/>
    </source>
</evidence>
<dbReference type="OMA" id="TMDQWNV"/>
<protein>
    <recommendedName>
        <fullName evidence="8">Transcriptional coactivator p15 (PC4) C-terminal domain-containing protein</fullName>
    </recommendedName>
</protein>
<dbReference type="Gene3D" id="2.30.31.10">
    <property type="entry name" value="Transcriptional Coactivator Pc4, Chain A"/>
    <property type="match status" value="1"/>
</dbReference>
<sequence>MPKPSKKDLSDSDSGPEDRNPVPTKKRKSDAEDTFELSKMRQVSVSDFKGKLFVNIREYYEDSNGETRPGKKGIALSIDQWEKLKEHMVDIDKAIKAKS</sequence>
<dbReference type="GO" id="GO:0060261">
    <property type="term" value="P:positive regulation of transcription initiation by RNA polymerase II"/>
    <property type="evidence" value="ECO:0007669"/>
    <property type="project" value="InterPro"/>
</dbReference>
<reference evidence="9" key="1">
    <citation type="submission" date="2021-01" db="UniProtKB">
        <authorList>
            <consortium name="EnsemblMetazoa"/>
        </authorList>
    </citation>
    <scope>IDENTIFICATION</scope>
</reference>
<dbReference type="GO" id="GO:0005634">
    <property type="term" value="C:nucleus"/>
    <property type="evidence" value="ECO:0007669"/>
    <property type="project" value="UniProtKB-SubCell"/>
</dbReference>
<evidence type="ECO:0000256" key="3">
    <source>
        <dbReference type="ARBA" id="ARBA00023015"/>
    </source>
</evidence>
<dbReference type="FunCoup" id="A0A7M7J9K9">
    <property type="interactions" value="1255"/>
</dbReference>
<keyword evidence="4" id="KW-0238">DNA-binding</keyword>
<name>A0A7M7J9K9_VARDE</name>
<dbReference type="InterPro" id="IPR003173">
    <property type="entry name" value="PC4_C"/>
</dbReference>
<dbReference type="InterPro" id="IPR009044">
    <property type="entry name" value="ssDNA-bd_transcriptional_reg"/>
</dbReference>
<keyword evidence="6" id="KW-0539">Nucleus</keyword>
<evidence type="ECO:0000256" key="1">
    <source>
        <dbReference type="ARBA" id="ARBA00004123"/>
    </source>
</evidence>
<dbReference type="Pfam" id="PF02229">
    <property type="entry name" value="PC4"/>
    <property type="match status" value="1"/>
</dbReference>
<evidence type="ECO:0000259" key="8">
    <source>
        <dbReference type="Pfam" id="PF02229"/>
    </source>
</evidence>
<organism evidence="9 10">
    <name type="scientific">Varroa destructor</name>
    <name type="common">Honeybee mite</name>
    <dbReference type="NCBI Taxonomy" id="109461"/>
    <lineage>
        <taxon>Eukaryota</taxon>
        <taxon>Metazoa</taxon>
        <taxon>Ecdysozoa</taxon>
        <taxon>Arthropoda</taxon>
        <taxon>Chelicerata</taxon>
        <taxon>Arachnida</taxon>
        <taxon>Acari</taxon>
        <taxon>Parasitiformes</taxon>
        <taxon>Mesostigmata</taxon>
        <taxon>Gamasina</taxon>
        <taxon>Dermanyssoidea</taxon>
        <taxon>Varroidae</taxon>
        <taxon>Varroa</taxon>
    </lineage>
</organism>
<dbReference type="RefSeq" id="XP_022648731.1">
    <property type="nucleotide sequence ID" value="XM_022792996.1"/>
</dbReference>